<sequence length="34" mass="3819">RDYDATEMEAFDDVPPGTKIFSDVFKPVGTKKLT</sequence>
<feature type="non-terminal residue" evidence="1">
    <location>
        <position position="1"/>
    </location>
</feature>
<comment type="caution">
    <text evidence="1">The sequence shown here is derived from an EMBL/GenBank/DDBJ whole genome shotgun (WGS) entry which is preliminary data.</text>
</comment>
<reference evidence="1 2" key="1">
    <citation type="journal article" date="2014" name="Am. J. Bot.">
        <title>Genome assembly and annotation for red clover (Trifolium pratense; Fabaceae).</title>
        <authorList>
            <person name="Istvanek J."/>
            <person name="Jaros M."/>
            <person name="Krenek A."/>
            <person name="Repkova J."/>
        </authorList>
    </citation>
    <scope>NUCLEOTIDE SEQUENCE [LARGE SCALE GENOMIC DNA]</scope>
    <source>
        <strain evidence="2">cv. Tatra</strain>
        <tissue evidence="1">Young leaves</tissue>
    </source>
</reference>
<dbReference type="AlphaFoldDB" id="A0A2K3KED4"/>
<organism evidence="1 2">
    <name type="scientific">Trifolium pratense</name>
    <name type="common">Red clover</name>
    <dbReference type="NCBI Taxonomy" id="57577"/>
    <lineage>
        <taxon>Eukaryota</taxon>
        <taxon>Viridiplantae</taxon>
        <taxon>Streptophyta</taxon>
        <taxon>Embryophyta</taxon>
        <taxon>Tracheophyta</taxon>
        <taxon>Spermatophyta</taxon>
        <taxon>Magnoliopsida</taxon>
        <taxon>eudicotyledons</taxon>
        <taxon>Gunneridae</taxon>
        <taxon>Pentapetalae</taxon>
        <taxon>rosids</taxon>
        <taxon>fabids</taxon>
        <taxon>Fabales</taxon>
        <taxon>Fabaceae</taxon>
        <taxon>Papilionoideae</taxon>
        <taxon>50 kb inversion clade</taxon>
        <taxon>NPAAA clade</taxon>
        <taxon>Hologalegina</taxon>
        <taxon>IRL clade</taxon>
        <taxon>Trifolieae</taxon>
        <taxon>Trifolium</taxon>
    </lineage>
</organism>
<dbReference type="EMBL" id="ASHM01168695">
    <property type="protein sequence ID" value="PNX64646.1"/>
    <property type="molecule type" value="Genomic_DNA"/>
</dbReference>
<gene>
    <name evidence="1" type="ORF">L195_g062218</name>
</gene>
<name>A0A2K3KED4_TRIPR</name>
<reference evidence="1 2" key="2">
    <citation type="journal article" date="2017" name="Front. Plant Sci.">
        <title>Gene Classification and Mining of Molecular Markers Useful in Red Clover (Trifolium pratense) Breeding.</title>
        <authorList>
            <person name="Istvanek J."/>
            <person name="Dluhosova J."/>
            <person name="Dluhos P."/>
            <person name="Patkova L."/>
            <person name="Nedelnik J."/>
            <person name="Repkova J."/>
        </authorList>
    </citation>
    <scope>NUCLEOTIDE SEQUENCE [LARGE SCALE GENOMIC DNA]</scope>
    <source>
        <strain evidence="2">cv. Tatra</strain>
        <tissue evidence="1">Young leaves</tissue>
    </source>
</reference>
<accession>A0A2K3KED4</accession>
<proteinExistence type="predicted"/>
<evidence type="ECO:0000313" key="2">
    <source>
        <dbReference type="Proteomes" id="UP000236291"/>
    </source>
</evidence>
<protein>
    <submittedName>
        <fullName evidence="1">Uncharacterized protein</fullName>
    </submittedName>
</protein>
<dbReference type="Proteomes" id="UP000236291">
    <property type="component" value="Unassembled WGS sequence"/>
</dbReference>
<evidence type="ECO:0000313" key="1">
    <source>
        <dbReference type="EMBL" id="PNX64646.1"/>
    </source>
</evidence>